<dbReference type="InterPro" id="IPR001362">
    <property type="entry name" value="Glyco_hydro_32"/>
</dbReference>
<evidence type="ECO:0000313" key="9">
    <source>
        <dbReference type="EMBL" id="RZU61933.1"/>
    </source>
</evidence>
<feature type="domain" description="Glycosyl hydrolase family 32 C-terminal" evidence="8">
    <location>
        <begin position="414"/>
        <end position="445"/>
    </location>
</feature>
<accession>A0A4Q8AE69</accession>
<gene>
    <name evidence="9" type="ORF">EV380_1515</name>
</gene>
<dbReference type="AlphaFoldDB" id="A0A4Q8AE69"/>
<dbReference type="CDD" id="cd08996">
    <property type="entry name" value="GH32_FFase"/>
    <property type="match status" value="1"/>
</dbReference>
<organism evidence="9 10">
    <name type="scientific">Zhihengliuella halotolerans</name>
    <dbReference type="NCBI Taxonomy" id="370736"/>
    <lineage>
        <taxon>Bacteria</taxon>
        <taxon>Bacillati</taxon>
        <taxon>Actinomycetota</taxon>
        <taxon>Actinomycetes</taxon>
        <taxon>Micrococcales</taxon>
        <taxon>Micrococcaceae</taxon>
        <taxon>Zhihengliuella</taxon>
    </lineage>
</organism>
<keyword evidence="4 5" id="KW-0326">Glycosidase</keyword>
<dbReference type="InterPro" id="IPR051214">
    <property type="entry name" value="GH32_Enzymes"/>
</dbReference>
<reference evidence="9 10" key="1">
    <citation type="submission" date="2019-02" db="EMBL/GenBank/DDBJ databases">
        <title>Sequencing the genomes of 1000 actinobacteria strains.</title>
        <authorList>
            <person name="Klenk H.-P."/>
        </authorList>
    </citation>
    <scope>NUCLEOTIDE SEQUENCE [LARGE SCALE GENOMIC DNA]</scope>
    <source>
        <strain evidence="9 10">DSM 17364</strain>
    </source>
</reference>
<protein>
    <recommendedName>
        <fullName evidence="2">beta-fructofuranosidase</fullName>
        <ecNumber evidence="2">3.2.1.26</ecNumber>
    </recommendedName>
</protein>
<name>A0A4Q8AE69_9MICC</name>
<evidence type="ECO:0000256" key="1">
    <source>
        <dbReference type="ARBA" id="ARBA00009902"/>
    </source>
</evidence>
<dbReference type="SMART" id="SM00640">
    <property type="entry name" value="Glyco_32"/>
    <property type="match status" value="1"/>
</dbReference>
<dbReference type="InterPro" id="IPR013320">
    <property type="entry name" value="ConA-like_dom_sf"/>
</dbReference>
<dbReference type="PANTHER" id="PTHR43101">
    <property type="entry name" value="BETA-FRUCTOSIDASE"/>
    <property type="match status" value="1"/>
</dbReference>
<keyword evidence="3 5" id="KW-0378">Hydrolase</keyword>
<dbReference type="InterPro" id="IPR018053">
    <property type="entry name" value="Glyco_hydro_32_AS"/>
</dbReference>
<dbReference type="InterPro" id="IPR023296">
    <property type="entry name" value="Glyco_hydro_beta-prop_sf"/>
</dbReference>
<feature type="domain" description="Glycosyl hydrolase family 32 N-terminal" evidence="7">
    <location>
        <begin position="36"/>
        <end position="352"/>
    </location>
</feature>
<comment type="similarity">
    <text evidence="1 5">Belongs to the glycosyl hydrolase 32 family.</text>
</comment>
<evidence type="ECO:0000313" key="10">
    <source>
        <dbReference type="Proteomes" id="UP000292685"/>
    </source>
</evidence>
<proteinExistence type="inferred from homology"/>
<evidence type="ECO:0000256" key="4">
    <source>
        <dbReference type="ARBA" id="ARBA00023295"/>
    </source>
</evidence>
<dbReference type="Pfam" id="PF00251">
    <property type="entry name" value="Glyco_hydro_32N"/>
    <property type="match status" value="1"/>
</dbReference>
<evidence type="ECO:0000256" key="6">
    <source>
        <dbReference type="SAM" id="MobiDB-lite"/>
    </source>
</evidence>
<dbReference type="Proteomes" id="UP000292685">
    <property type="component" value="Unassembled WGS sequence"/>
</dbReference>
<sequence length="472" mass="51440">MSDKNRENHVSEQTITRPAHSSGGQAGTDRLRPRIHPRPRRGWLNDPNGLLHYEGRYHVFCQYNPDSARHHRINWAHLSSPDLVRWTEHPVAIAPDRDGPDAFGCWSGVATLDDGVPTLVYTGVQQEGGASSVVLARSGDADLDTWSKLDDRGAVRTATGMPEGEGVTDVRDPFLFTHHGHRYALQGAGSPDGDPAVLLYDAEDLDDWRFLGRLLDAQNVRAVDLAPAEIWECPQLVQVDGRWVMLLSQWRWVDGKHLLSGVSYLVGELVDDSGALPFRFEVASGGVADTGPDFYAPQVLAGGEHGAGAGPLLWGWSWEGRDEVLADEAGWAGVLTLPRRLRLEGERLVVEPAAELEALRASCTRLGGGVLHELGDLTEVVVEPSGTDVEVVLVTIEGEDCGRVETVLRLSAAAGLRVFIDHSVVEAFCGDAVAHTVRAYPAAEQRWAVRAGEGTVVEAWELDAMDVNYRSE</sequence>
<dbReference type="InterPro" id="IPR013148">
    <property type="entry name" value="Glyco_hydro_32_N"/>
</dbReference>
<dbReference type="Gene3D" id="2.115.10.20">
    <property type="entry name" value="Glycosyl hydrolase domain, family 43"/>
    <property type="match status" value="1"/>
</dbReference>
<dbReference type="Gene3D" id="2.60.120.560">
    <property type="entry name" value="Exo-inulinase, domain 1"/>
    <property type="match status" value="1"/>
</dbReference>
<dbReference type="SUPFAM" id="SSF75005">
    <property type="entry name" value="Arabinanase/levansucrase/invertase"/>
    <property type="match status" value="1"/>
</dbReference>
<dbReference type="Pfam" id="PF08244">
    <property type="entry name" value="Glyco_hydro_32C"/>
    <property type="match status" value="1"/>
</dbReference>
<dbReference type="SUPFAM" id="SSF49899">
    <property type="entry name" value="Concanavalin A-like lectins/glucanases"/>
    <property type="match status" value="1"/>
</dbReference>
<evidence type="ECO:0000256" key="3">
    <source>
        <dbReference type="ARBA" id="ARBA00022801"/>
    </source>
</evidence>
<evidence type="ECO:0000259" key="8">
    <source>
        <dbReference type="Pfam" id="PF08244"/>
    </source>
</evidence>
<keyword evidence="10" id="KW-1185">Reference proteome</keyword>
<evidence type="ECO:0000256" key="5">
    <source>
        <dbReference type="RuleBase" id="RU362110"/>
    </source>
</evidence>
<dbReference type="PANTHER" id="PTHR43101:SF1">
    <property type="entry name" value="BETA-FRUCTOSIDASE"/>
    <property type="match status" value="1"/>
</dbReference>
<feature type="compositionally biased region" description="Basic and acidic residues" evidence="6">
    <location>
        <begin position="1"/>
        <end position="10"/>
    </location>
</feature>
<dbReference type="OrthoDB" id="9776657at2"/>
<feature type="region of interest" description="Disordered" evidence="6">
    <location>
        <begin position="1"/>
        <end position="42"/>
    </location>
</feature>
<dbReference type="EC" id="3.2.1.26" evidence="2"/>
<evidence type="ECO:0000256" key="2">
    <source>
        <dbReference type="ARBA" id="ARBA00012758"/>
    </source>
</evidence>
<evidence type="ECO:0000259" key="7">
    <source>
        <dbReference type="Pfam" id="PF00251"/>
    </source>
</evidence>
<dbReference type="EMBL" id="SHLA01000001">
    <property type="protein sequence ID" value="RZU61933.1"/>
    <property type="molecule type" value="Genomic_DNA"/>
</dbReference>
<dbReference type="InterPro" id="IPR013189">
    <property type="entry name" value="Glyco_hydro_32_C"/>
</dbReference>
<dbReference type="GO" id="GO:0005975">
    <property type="term" value="P:carbohydrate metabolic process"/>
    <property type="evidence" value="ECO:0007669"/>
    <property type="project" value="InterPro"/>
</dbReference>
<comment type="caution">
    <text evidence="9">The sequence shown here is derived from an EMBL/GenBank/DDBJ whole genome shotgun (WGS) entry which is preliminary data.</text>
</comment>
<dbReference type="PROSITE" id="PS00609">
    <property type="entry name" value="GLYCOSYL_HYDROL_F32"/>
    <property type="match status" value="1"/>
</dbReference>
<dbReference type="GO" id="GO:0004564">
    <property type="term" value="F:beta-fructofuranosidase activity"/>
    <property type="evidence" value="ECO:0007669"/>
    <property type="project" value="UniProtKB-EC"/>
</dbReference>